<dbReference type="CDD" id="cd08927">
    <property type="entry name" value="Hb-alpha-like"/>
    <property type="match status" value="1"/>
</dbReference>
<dbReference type="InterPro" id="IPR002339">
    <property type="entry name" value="Hemoglobin_pi"/>
</dbReference>
<feature type="domain" description="Globin" evidence="10">
    <location>
        <begin position="2"/>
        <end position="143"/>
    </location>
</feature>
<dbReference type="PROSITE" id="PS01033">
    <property type="entry name" value="GLOBIN"/>
    <property type="match status" value="1"/>
</dbReference>
<dbReference type="GO" id="GO:0020037">
    <property type="term" value="F:heme binding"/>
    <property type="evidence" value="ECO:0007669"/>
    <property type="project" value="InterPro"/>
</dbReference>
<evidence type="ECO:0000313" key="11">
    <source>
        <dbReference type="Proteomes" id="UP000515152"/>
    </source>
</evidence>
<dbReference type="GO" id="GO:0005833">
    <property type="term" value="C:hemoglobin complex"/>
    <property type="evidence" value="ECO:0007669"/>
    <property type="project" value="InterPro"/>
</dbReference>
<evidence type="ECO:0000256" key="3">
    <source>
        <dbReference type="ARBA" id="ARBA00011125"/>
    </source>
</evidence>
<evidence type="ECO:0000256" key="8">
    <source>
        <dbReference type="ARBA" id="ARBA00023004"/>
    </source>
</evidence>
<dbReference type="InterPro" id="IPR012292">
    <property type="entry name" value="Globin/Proto"/>
</dbReference>
<dbReference type="KEGG" id="char:105905747"/>
<dbReference type="Proteomes" id="UP000515152">
    <property type="component" value="Chromosome 1"/>
</dbReference>
<dbReference type="GO" id="GO:0005344">
    <property type="term" value="F:oxygen carrier activity"/>
    <property type="evidence" value="ECO:0007669"/>
    <property type="project" value="UniProtKB-KW"/>
</dbReference>
<protein>
    <submittedName>
        <fullName evidence="12">Hemoglobin subunit alpha-like</fullName>
    </submittedName>
</protein>
<dbReference type="InterPro" id="IPR009050">
    <property type="entry name" value="Globin-like_sf"/>
</dbReference>
<dbReference type="GO" id="GO:0005506">
    <property type="term" value="F:iron ion binding"/>
    <property type="evidence" value="ECO:0007669"/>
    <property type="project" value="InterPro"/>
</dbReference>
<keyword evidence="8" id="KW-0408">Iron</keyword>
<dbReference type="PANTHER" id="PTHR11442:SF93">
    <property type="entry name" value="ALPHA GLOBIN-LIKE-RELATED"/>
    <property type="match status" value="1"/>
</dbReference>
<comment type="subunit">
    <text evidence="3">Heterotetramer of two alpha chains and two beta chains.</text>
</comment>
<organism evidence="11 12">
    <name type="scientific">Clupea harengus</name>
    <name type="common">Atlantic herring</name>
    <dbReference type="NCBI Taxonomy" id="7950"/>
    <lineage>
        <taxon>Eukaryota</taxon>
        <taxon>Metazoa</taxon>
        <taxon>Chordata</taxon>
        <taxon>Craniata</taxon>
        <taxon>Vertebrata</taxon>
        <taxon>Euteleostomi</taxon>
        <taxon>Actinopterygii</taxon>
        <taxon>Neopterygii</taxon>
        <taxon>Teleostei</taxon>
        <taxon>Clupei</taxon>
        <taxon>Clupeiformes</taxon>
        <taxon>Clupeoidei</taxon>
        <taxon>Clupeidae</taxon>
        <taxon>Clupea</taxon>
    </lineage>
</organism>
<dbReference type="GO" id="GO:0019825">
    <property type="term" value="F:oxygen binding"/>
    <property type="evidence" value="ECO:0007669"/>
    <property type="project" value="InterPro"/>
</dbReference>
<evidence type="ECO:0000313" key="12">
    <source>
        <dbReference type="RefSeq" id="XP_012689242.1"/>
    </source>
</evidence>
<dbReference type="GO" id="GO:0042744">
    <property type="term" value="P:hydrogen peroxide catabolic process"/>
    <property type="evidence" value="ECO:0007669"/>
    <property type="project" value="TreeGrafter"/>
</dbReference>
<reference evidence="12" key="1">
    <citation type="submission" date="2025-08" db="UniProtKB">
        <authorList>
            <consortium name="RefSeq"/>
        </authorList>
    </citation>
    <scope>IDENTIFICATION</scope>
</reference>
<dbReference type="OrthoDB" id="8751793at2759"/>
<sequence>MSLSGKDKAVVKAIWAKISSKSEEIGTEALGRMLVVYPQTKTYFSHWADVSPGSAPVRKHGKTIMGAVGEAVGMMDDLVGGLGSLSELHAFKLRVDPANFKIFAHCVIVTIGMLFPADFTPDVQVSVEKFFQNLVLALSEKYR</sequence>
<evidence type="ECO:0000256" key="4">
    <source>
        <dbReference type="ARBA" id="ARBA00022448"/>
    </source>
</evidence>
<evidence type="ECO:0000259" key="10">
    <source>
        <dbReference type="PROSITE" id="PS01033"/>
    </source>
</evidence>
<dbReference type="PRINTS" id="PR00815">
    <property type="entry name" value="PIHAEM"/>
</dbReference>
<dbReference type="PRINTS" id="PR00612">
    <property type="entry name" value="ALPHAHAEM"/>
</dbReference>
<name>A0A6P3W4B9_CLUHA</name>
<dbReference type="InterPro" id="IPR050056">
    <property type="entry name" value="Hemoglobin_oxygen_transport"/>
</dbReference>
<dbReference type="Gene3D" id="1.10.490.10">
    <property type="entry name" value="Globins"/>
    <property type="match status" value="1"/>
</dbReference>
<dbReference type="RefSeq" id="XP_012689242.1">
    <property type="nucleotide sequence ID" value="XM_012833788.3"/>
</dbReference>
<dbReference type="PANTHER" id="PTHR11442">
    <property type="entry name" value="HEMOGLOBIN FAMILY MEMBER"/>
    <property type="match status" value="1"/>
</dbReference>
<dbReference type="GO" id="GO:0031720">
    <property type="term" value="F:haptoglobin binding"/>
    <property type="evidence" value="ECO:0007669"/>
    <property type="project" value="TreeGrafter"/>
</dbReference>
<evidence type="ECO:0000256" key="1">
    <source>
        <dbReference type="ARBA" id="ARBA00002650"/>
    </source>
</evidence>
<comment type="similarity">
    <text evidence="2 9">Belongs to the globin family.</text>
</comment>
<dbReference type="Pfam" id="PF00042">
    <property type="entry name" value="Globin"/>
    <property type="match status" value="1"/>
</dbReference>
<dbReference type="InterPro" id="IPR000971">
    <property type="entry name" value="Globin"/>
</dbReference>
<gene>
    <name evidence="12" type="primary">LOC105905747</name>
</gene>
<comment type="function">
    <text evidence="1">Involved in oxygen transport from gills to the various peripheral tissues.</text>
</comment>
<keyword evidence="4 9" id="KW-0813">Transport</keyword>
<keyword evidence="11" id="KW-1185">Reference proteome</keyword>
<dbReference type="SUPFAM" id="SSF46458">
    <property type="entry name" value="Globin-like"/>
    <property type="match status" value="1"/>
</dbReference>
<keyword evidence="6 9" id="KW-0561">Oxygen transport</keyword>
<dbReference type="FunFam" id="1.10.490.10:FF:000002">
    <property type="entry name" value="Hemoglobin subunit alpha"/>
    <property type="match status" value="1"/>
</dbReference>
<keyword evidence="5 9" id="KW-0349">Heme</keyword>
<dbReference type="GeneID" id="105905747"/>
<dbReference type="AlphaFoldDB" id="A0A6P3W4B9"/>
<proteinExistence type="inferred from homology"/>
<accession>A0A6P3W4B9</accession>
<evidence type="ECO:0000256" key="9">
    <source>
        <dbReference type="RuleBase" id="RU000356"/>
    </source>
</evidence>
<dbReference type="GO" id="GO:0004601">
    <property type="term" value="F:peroxidase activity"/>
    <property type="evidence" value="ECO:0007669"/>
    <property type="project" value="TreeGrafter"/>
</dbReference>
<evidence type="ECO:0000256" key="7">
    <source>
        <dbReference type="ARBA" id="ARBA00022723"/>
    </source>
</evidence>
<dbReference type="InterPro" id="IPR002338">
    <property type="entry name" value="Hemoglobin_a-typ"/>
</dbReference>
<dbReference type="GO" id="GO:0072562">
    <property type="term" value="C:blood microparticle"/>
    <property type="evidence" value="ECO:0007669"/>
    <property type="project" value="TreeGrafter"/>
</dbReference>
<evidence type="ECO:0000256" key="6">
    <source>
        <dbReference type="ARBA" id="ARBA00022621"/>
    </source>
</evidence>
<evidence type="ECO:0000256" key="2">
    <source>
        <dbReference type="ARBA" id="ARBA00008705"/>
    </source>
</evidence>
<dbReference type="GO" id="GO:0031838">
    <property type="term" value="C:haptoglobin-hemoglobin complex"/>
    <property type="evidence" value="ECO:0007669"/>
    <property type="project" value="TreeGrafter"/>
</dbReference>
<dbReference type="GO" id="GO:0043177">
    <property type="term" value="F:organic acid binding"/>
    <property type="evidence" value="ECO:0007669"/>
    <property type="project" value="TreeGrafter"/>
</dbReference>
<keyword evidence="7" id="KW-0479">Metal-binding</keyword>
<evidence type="ECO:0000256" key="5">
    <source>
        <dbReference type="ARBA" id="ARBA00022617"/>
    </source>
</evidence>